<protein>
    <recommendedName>
        <fullName evidence="4">Peptidase S1 domain-containing protein</fullName>
    </recommendedName>
</protein>
<dbReference type="AlphaFoldDB" id="A0A1X6P7Q8"/>
<organism evidence="5 6">
    <name type="scientific">Porphyra umbilicalis</name>
    <name type="common">Purple laver</name>
    <name type="synonym">Red alga</name>
    <dbReference type="NCBI Taxonomy" id="2786"/>
    <lineage>
        <taxon>Eukaryota</taxon>
        <taxon>Rhodophyta</taxon>
        <taxon>Bangiophyceae</taxon>
        <taxon>Bangiales</taxon>
        <taxon>Bangiaceae</taxon>
        <taxon>Porphyra</taxon>
    </lineage>
</organism>
<dbReference type="PROSITE" id="PS00134">
    <property type="entry name" value="TRYPSIN_HIS"/>
    <property type="match status" value="1"/>
</dbReference>
<sequence>MGGLRKTLAVAAAAIAVAIAAVGVAPAEAQIKRSVGLTRGNPVNVEVFNRPKRERRVINGRPVKKFERSSGAHFLARFFLAGTTDYYCAGAMLTYRSVLTAAHCFAGYEAESLSDDVKLGGVRLFDGFEAKIEKIVIHPDYNDVTFENDVAIVTIRNAPAPREFEEKGLGLARLGYRGRVKVGTTLRQSGWGATNVNVTQTDPNRQTLAVSEALLYQDMLNNDMAVCNKFVKDIIGLDEVNNPRTHLCGSINDNVAICSGDSGSPVFTQSTTRTGRIFYYVEGVVSFSYEGTTSDCDPAWPDFFSRVSTYYSFIRRNLSYRYTTSS</sequence>
<dbReference type="PROSITE" id="PS00135">
    <property type="entry name" value="TRYPSIN_SER"/>
    <property type="match status" value="1"/>
</dbReference>
<reference evidence="5 6" key="1">
    <citation type="submission" date="2017-03" db="EMBL/GenBank/DDBJ databases">
        <title>WGS assembly of Porphyra umbilicalis.</title>
        <authorList>
            <person name="Brawley S.H."/>
            <person name="Blouin N.A."/>
            <person name="Ficko-Blean E."/>
            <person name="Wheeler G.L."/>
            <person name="Lohr M."/>
            <person name="Goodson H.V."/>
            <person name="Jenkins J.W."/>
            <person name="Blaby-Haas C.E."/>
            <person name="Helliwell K.E."/>
            <person name="Chan C."/>
            <person name="Marriage T."/>
            <person name="Bhattacharya D."/>
            <person name="Klein A.S."/>
            <person name="Badis Y."/>
            <person name="Brodie J."/>
            <person name="Cao Y."/>
            <person name="Collen J."/>
            <person name="Dittami S.M."/>
            <person name="Gachon C.M."/>
            <person name="Green B.R."/>
            <person name="Karpowicz S."/>
            <person name="Kim J.W."/>
            <person name="Kudahl U."/>
            <person name="Lin S."/>
            <person name="Michel G."/>
            <person name="Mittag M."/>
            <person name="Olson B.J."/>
            <person name="Pangilinan J."/>
            <person name="Peng Y."/>
            <person name="Qiu H."/>
            <person name="Shu S."/>
            <person name="Singer J.T."/>
            <person name="Smith A.G."/>
            <person name="Sprecher B.N."/>
            <person name="Wagner V."/>
            <person name="Wang W."/>
            <person name="Wang Z.-Y."/>
            <person name="Yan J."/>
            <person name="Yarish C."/>
            <person name="Zoeuner-Riek S."/>
            <person name="Zhuang Y."/>
            <person name="Zou Y."/>
            <person name="Lindquist E.A."/>
            <person name="Grimwood J."/>
            <person name="Barry K."/>
            <person name="Rokhsar D.S."/>
            <person name="Schmutz J."/>
            <person name="Stiller J.W."/>
            <person name="Grossman A.R."/>
            <person name="Prochnik S.E."/>
        </authorList>
    </citation>
    <scope>NUCLEOTIDE SEQUENCE [LARGE SCALE GENOMIC DNA]</scope>
    <source>
        <strain evidence="5">4086291</strain>
    </source>
</reference>
<dbReference type="InterPro" id="IPR051333">
    <property type="entry name" value="CLIP_Serine_Protease"/>
</dbReference>
<evidence type="ECO:0000256" key="1">
    <source>
        <dbReference type="ARBA" id="ARBA00023157"/>
    </source>
</evidence>
<dbReference type="Gene3D" id="2.40.10.10">
    <property type="entry name" value="Trypsin-like serine proteases"/>
    <property type="match status" value="1"/>
</dbReference>
<keyword evidence="2" id="KW-0720">Serine protease</keyword>
<dbReference type="PRINTS" id="PR00722">
    <property type="entry name" value="CHYMOTRYPSIN"/>
</dbReference>
<dbReference type="PANTHER" id="PTHR24260:SF136">
    <property type="entry name" value="GH08193P-RELATED"/>
    <property type="match status" value="1"/>
</dbReference>
<feature type="chain" id="PRO_5010856757" description="Peptidase S1 domain-containing protein" evidence="3">
    <location>
        <begin position="30"/>
        <end position="326"/>
    </location>
</feature>
<feature type="signal peptide" evidence="3">
    <location>
        <begin position="1"/>
        <end position="29"/>
    </location>
</feature>
<evidence type="ECO:0000259" key="4">
    <source>
        <dbReference type="PROSITE" id="PS50240"/>
    </source>
</evidence>
<dbReference type="SUPFAM" id="SSF50494">
    <property type="entry name" value="Trypsin-like serine proteases"/>
    <property type="match status" value="1"/>
</dbReference>
<dbReference type="InterPro" id="IPR001254">
    <property type="entry name" value="Trypsin_dom"/>
</dbReference>
<dbReference type="PROSITE" id="PS50240">
    <property type="entry name" value="TRYPSIN_DOM"/>
    <property type="match status" value="1"/>
</dbReference>
<evidence type="ECO:0000313" key="6">
    <source>
        <dbReference type="Proteomes" id="UP000218209"/>
    </source>
</evidence>
<dbReference type="OrthoDB" id="6755574at2759"/>
<dbReference type="PANTHER" id="PTHR24260">
    <property type="match status" value="1"/>
</dbReference>
<dbReference type="InterPro" id="IPR043504">
    <property type="entry name" value="Peptidase_S1_PA_chymotrypsin"/>
</dbReference>
<keyword evidence="3" id="KW-0732">Signal</keyword>
<dbReference type="InterPro" id="IPR033116">
    <property type="entry name" value="TRYPSIN_SER"/>
</dbReference>
<keyword evidence="2" id="KW-0378">Hydrolase</keyword>
<dbReference type="InterPro" id="IPR018114">
    <property type="entry name" value="TRYPSIN_HIS"/>
</dbReference>
<evidence type="ECO:0000256" key="3">
    <source>
        <dbReference type="SAM" id="SignalP"/>
    </source>
</evidence>
<keyword evidence="2" id="KW-0645">Protease</keyword>
<gene>
    <name evidence="5" type="ORF">BU14_0176s0032</name>
</gene>
<keyword evidence="1" id="KW-1015">Disulfide bond</keyword>
<dbReference type="SMART" id="SM00020">
    <property type="entry name" value="Tryp_SPc"/>
    <property type="match status" value="1"/>
</dbReference>
<dbReference type="EMBL" id="KV918856">
    <property type="protein sequence ID" value="OSX76790.1"/>
    <property type="molecule type" value="Genomic_DNA"/>
</dbReference>
<name>A0A1X6P7Q8_PORUM</name>
<feature type="domain" description="Peptidase S1" evidence="4">
    <location>
        <begin position="57"/>
        <end position="319"/>
    </location>
</feature>
<evidence type="ECO:0000256" key="2">
    <source>
        <dbReference type="RuleBase" id="RU363034"/>
    </source>
</evidence>
<evidence type="ECO:0000313" key="5">
    <source>
        <dbReference type="EMBL" id="OSX76790.1"/>
    </source>
</evidence>
<dbReference type="InterPro" id="IPR009003">
    <property type="entry name" value="Peptidase_S1_PA"/>
</dbReference>
<dbReference type="GO" id="GO:0006508">
    <property type="term" value="P:proteolysis"/>
    <property type="evidence" value="ECO:0007669"/>
    <property type="project" value="UniProtKB-KW"/>
</dbReference>
<dbReference type="Proteomes" id="UP000218209">
    <property type="component" value="Unassembled WGS sequence"/>
</dbReference>
<accession>A0A1X6P7Q8</accession>
<dbReference type="GO" id="GO:0004252">
    <property type="term" value="F:serine-type endopeptidase activity"/>
    <property type="evidence" value="ECO:0007669"/>
    <property type="project" value="InterPro"/>
</dbReference>
<dbReference type="Pfam" id="PF00089">
    <property type="entry name" value="Trypsin"/>
    <property type="match status" value="1"/>
</dbReference>
<dbReference type="InterPro" id="IPR001314">
    <property type="entry name" value="Peptidase_S1A"/>
</dbReference>
<keyword evidence="6" id="KW-1185">Reference proteome</keyword>
<proteinExistence type="predicted"/>